<evidence type="ECO:0000256" key="2">
    <source>
        <dbReference type="ARBA" id="ARBA00006112"/>
    </source>
</evidence>
<dbReference type="NCBIfam" id="TIGR02667">
    <property type="entry name" value="moaB_proteo"/>
    <property type="match status" value="1"/>
</dbReference>
<comment type="similarity">
    <text evidence="2 5">Belongs to the MoaB/Mog family.</text>
</comment>
<dbReference type="CDD" id="cd00886">
    <property type="entry name" value="MogA_MoaB"/>
    <property type="match status" value="1"/>
</dbReference>
<evidence type="ECO:0000256" key="4">
    <source>
        <dbReference type="ARBA" id="ARBA00023150"/>
    </source>
</evidence>
<name>A0A6S6SUW3_9GAMM</name>
<dbReference type="NCBIfam" id="TIGR00177">
    <property type="entry name" value="molyb_syn"/>
    <property type="match status" value="1"/>
</dbReference>
<proteinExistence type="inferred from homology"/>
<evidence type="ECO:0000259" key="6">
    <source>
        <dbReference type="SMART" id="SM00852"/>
    </source>
</evidence>
<reference evidence="7" key="1">
    <citation type="submission" date="2020-01" db="EMBL/GenBank/DDBJ databases">
        <authorList>
            <person name="Meier V. D."/>
            <person name="Meier V D."/>
        </authorList>
    </citation>
    <scope>NUCLEOTIDE SEQUENCE</scope>
    <source>
        <strain evidence="7">HLG_WM_MAG_07</strain>
    </source>
</reference>
<keyword evidence="4 5" id="KW-0501">Molybdenum cofactor biosynthesis</keyword>
<dbReference type="InterPro" id="IPR036425">
    <property type="entry name" value="MoaB/Mog-like_dom_sf"/>
</dbReference>
<feature type="domain" description="MoaB/Mog" evidence="6">
    <location>
        <begin position="15"/>
        <end position="158"/>
    </location>
</feature>
<dbReference type="GO" id="GO:0006777">
    <property type="term" value="P:Mo-molybdopterin cofactor biosynthetic process"/>
    <property type="evidence" value="ECO:0007669"/>
    <property type="project" value="UniProtKB-UniRule"/>
</dbReference>
<dbReference type="PANTHER" id="PTHR43232">
    <property type="entry name" value="MOLYBDENUM COFACTOR BIOSYNTHESIS PROTEIN B"/>
    <property type="match status" value="1"/>
</dbReference>
<dbReference type="InterPro" id="IPR013484">
    <property type="entry name" value="MoaB_proteobac"/>
</dbReference>
<comment type="function">
    <text evidence="5">May be involved in the biosynthesis of molybdopterin.</text>
</comment>
<protein>
    <recommendedName>
        <fullName evidence="3 5">Molybdenum cofactor biosynthesis protein B</fullName>
    </recommendedName>
</protein>
<sequence length="175" mass="19028">MPEQTLTVKTPLQIAIITISDSRTEDNDKSGKILVHRLQKAGHSLAHKAIIPDNIYAIRAEISALILNNNIQAVITTGGTGLTGRDVTPEAIQPLYDKEITGFGEVFRMISYDLIKTSTVQSRAIAGIANGTPIFSLPGSPGACKDGWDSIISHQLNIDHKPCNLVEIMPRFLEK</sequence>
<dbReference type="PANTHER" id="PTHR43232:SF2">
    <property type="entry name" value="MOLYBDENUM COFACTOR BIOSYNTHESIS PROTEIN B"/>
    <property type="match status" value="1"/>
</dbReference>
<dbReference type="PROSITE" id="PS01078">
    <property type="entry name" value="MOCF_BIOSYNTHESIS_1"/>
    <property type="match status" value="1"/>
</dbReference>
<evidence type="ECO:0000313" key="7">
    <source>
        <dbReference type="EMBL" id="CAA6808604.1"/>
    </source>
</evidence>
<dbReference type="SUPFAM" id="SSF53218">
    <property type="entry name" value="Molybdenum cofactor biosynthesis proteins"/>
    <property type="match status" value="1"/>
</dbReference>
<dbReference type="InterPro" id="IPR012245">
    <property type="entry name" value="MoaB"/>
</dbReference>
<comment type="pathway">
    <text evidence="1 5">Cofactor biosynthesis; molybdopterin biosynthesis.</text>
</comment>
<accession>A0A6S6SUW3</accession>
<dbReference type="InterPro" id="IPR008284">
    <property type="entry name" value="MoCF_biosynth_CS"/>
</dbReference>
<dbReference type="GO" id="GO:0005829">
    <property type="term" value="C:cytosol"/>
    <property type="evidence" value="ECO:0007669"/>
    <property type="project" value="TreeGrafter"/>
</dbReference>
<dbReference type="UniPathway" id="UPA00344"/>
<dbReference type="InterPro" id="IPR001453">
    <property type="entry name" value="MoaB/Mog_dom"/>
</dbReference>
<dbReference type="AlphaFoldDB" id="A0A6S6SUW3"/>
<evidence type="ECO:0000256" key="1">
    <source>
        <dbReference type="ARBA" id="ARBA00005046"/>
    </source>
</evidence>
<dbReference type="PIRSF" id="PIRSF006443">
    <property type="entry name" value="MoaB"/>
    <property type="match status" value="1"/>
</dbReference>
<gene>
    <name evidence="7" type="ORF">HELGO_WM12807</name>
</gene>
<evidence type="ECO:0000256" key="5">
    <source>
        <dbReference type="PIRNR" id="PIRNR006443"/>
    </source>
</evidence>
<dbReference type="Gene3D" id="3.40.980.10">
    <property type="entry name" value="MoaB/Mog-like domain"/>
    <property type="match status" value="1"/>
</dbReference>
<evidence type="ECO:0000256" key="3">
    <source>
        <dbReference type="ARBA" id="ARBA00015262"/>
    </source>
</evidence>
<dbReference type="EMBL" id="CACVAY010000037">
    <property type="protein sequence ID" value="CAA6808604.1"/>
    <property type="molecule type" value="Genomic_DNA"/>
</dbReference>
<organism evidence="7">
    <name type="scientific">uncultured Thiotrichaceae bacterium</name>
    <dbReference type="NCBI Taxonomy" id="298394"/>
    <lineage>
        <taxon>Bacteria</taxon>
        <taxon>Pseudomonadati</taxon>
        <taxon>Pseudomonadota</taxon>
        <taxon>Gammaproteobacteria</taxon>
        <taxon>Thiotrichales</taxon>
        <taxon>Thiotrichaceae</taxon>
        <taxon>environmental samples</taxon>
    </lineage>
</organism>
<dbReference type="Pfam" id="PF00994">
    <property type="entry name" value="MoCF_biosynth"/>
    <property type="match status" value="1"/>
</dbReference>
<dbReference type="SMART" id="SM00852">
    <property type="entry name" value="MoCF_biosynth"/>
    <property type="match status" value="1"/>
</dbReference>